<gene>
    <name evidence="2" type="ORF">VW23_004520</name>
</gene>
<dbReference type="CDD" id="cd02440">
    <property type="entry name" value="AdoMet_MTases"/>
    <property type="match status" value="1"/>
</dbReference>
<comment type="caution">
    <text evidence="2">The sequence shown here is derived from an EMBL/GenBank/DDBJ whole genome shotgun (WGS) entry which is preliminary data.</text>
</comment>
<dbReference type="NCBIfam" id="TIGR01444">
    <property type="entry name" value="fkbM_fam"/>
    <property type="match status" value="1"/>
</dbReference>
<evidence type="ECO:0000259" key="1">
    <source>
        <dbReference type="Pfam" id="PF05050"/>
    </source>
</evidence>
<dbReference type="InterPro" id="IPR029063">
    <property type="entry name" value="SAM-dependent_MTases_sf"/>
</dbReference>
<dbReference type="SUPFAM" id="SSF53335">
    <property type="entry name" value="S-adenosyl-L-methionine-dependent methyltransferases"/>
    <property type="match status" value="1"/>
</dbReference>
<dbReference type="AlphaFoldDB" id="A0A1E5XIW5"/>
<dbReference type="PANTHER" id="PTHR34203:SF15">
    <property type="entry name" value="SLL1173 PROTEIN"/>
    <property type="match status" value="1"/>
</dbReference>
<feature type="domain" description="Methyltransferase FkbM" evidence="1">
    <location>
        <begin position="64"/>
        <end position="226"/>
    </location>
</feature>
<accession>A0A1E5XIW5</accession>
<protein>
    <recommendedName>
        <fullName evidence="1">Methyltransferase FkbM domain-containing protein</fullName>
    </recommendedName>
</protein>
<dbReference type="EMBL" id="LAJE02000365">
    <property type="protein sequence ID" value="OEO28527.1"/>
    <property type="molecule type" value="Genomic_DNA"/>
</dbReference>
<dbReference type="PANTHER" id="PTHR34203">
    <property type="entry name" value="METHYLTRANSFERASE, FKBM FAMILY PROTEIN"/>
    <property type="match status" value="1"/>
</dbReference>
<dbReference type="InterPro" id="IPR006342">
    <property type="entry name" value="FkbM_mtfrase"/>
</dbReference>
<name>A0A1E5XIW5_9HYPH</name>
<dbReference type="Pfam" id="PF05050">
    <property type="entry name" value="Methyltransf_21"/>
    <property type="match status" value="1"/>
</dbReference>
<keyword evidence="3" id="KW-1185">Reference proteome</keyword>
<reference evidence="2 3" key="1">
    <citation type="journal article" date="2015" name="Genome Announc.">
        <title>Genome Assemblies of Three Soil-Associated Devosia species: D. insulae, D. limi, and D. soli.</title>
        <authorList>
            <person name="Hassan Y.I."/>
            <person name="Lepp D."/>
            <person name="Zhou T."/>
        </authorList>
    </citation>
    <scope>NUCLEOTIDE SEQUENCE [LARGE SCALE GENOMIC DNA]</scope>
    <source>
        <strain evidence="2 3">DS-56</strain>
    </source>
</reference>
<organism evidence="2 3">
    <name type="scientific">Devosia insulae DS-56</name>
    <dbReference type="NCBI Taxonomy" id="1116389"/>
    <lineage>
        <taxon>Bacteria</taxon>
        <taxon>Pseudomonadati</taxon>
        <taxon>Pseudomonadota</taxon>
        <taxon>Alphaproteobacteria</taxon>
        <taxon>Hyphomicrobiales</taxon>
        <taxon>Devosiaceae</taxon>
        <taxon>Devosia</taxon>
    </lineage>
</organism>
<proteinExistence type="predicted"/>
<evidence type="ECO:0000313" key="3">
    <source>
        <dbReference type="Proteomes" id="UP000095463"/>
    </source>
</evidence>
<evidence type="ECO:0000313" key="2">
    <source>
        <dbReference type="EMBL" id="OEO28527.1"/>
    </source>
</evidence>
<sequence length="284" mass="31053">MNDPLGDRAAPVMIDLIGLPRFRMETHGREDVFISKAIEDWGNWETSNTALLLRMLGTAADFVDIGANIGWFTLVAAHALAGRGQVHSFEPDPAHLAKLRANVAANQLENVTINGCALSDRSGDAHLHLNAVNRGDNSLLPNAERTASTLVPLRRLDDYDQLGRARPLLIKLDVQGSEIDVLNGARTLLASYPHDLVLFCEVSPIALRAGGRRAAELAALLEELGFAAAVVDRVRPRVVPTSWRQLVEQVEDDDRRHPGTDCDIVAFRRIDGLMAPIFRPRGAS</sequence>
<dbReference type="Proteomes" id="UP000095463">
    <property type="component" value="Unassembled WGS sequence"/>
</dbReference>
<dbReference type="Gene3D" id="3.40.50.150">
    <property type="entry name" value="Vaccinia Virus protein VP39"/>
    <property type="match status" value="1"/>
</dbReference>
<dbReference type="InterPro" id="IPR052514">
    <property type="entry name" value="SAM-dependent_MTase"/>
</dbReference>